<organism evidence="2 3">
    <name type="scientific">Marinobacter alkaliphilus</name>
    <dbReference type="NCBI Taxonomy" id="254719"/>
    <lineage>
        <taxon>Bacteria</taxon>
        <taxon>Pseudomonadati</taxon>
        <taxon>Pseudomonadota</taxon>
        <taxon>Gammaproteobacteria</taxon>
        <taxon>Pseudomonadales</taxon>
        <taxon>Marinobacteraceae</taxon>
        <taxon>Marinobacter</taxon>
    </lineage>
</organism>
<reference evidence="2 3" key="1">
    <citation type="submission" date="2024-04" db="EMBL/GenBank/DDBJ databases">
        <title>Marinobacter sp. SBY-1.</title>
        <authorList>
            <person name="Pan C."/>
        </authorList>
    </citation>
    <scope>NUCLEOTIDE SEQUENCE [LARGE SCALE GENOMIC DNA]</scope>
    <source>
        <strain evidence="2 3">SBY-1</strain>
    </source>
</reference>
<evidence type="ECO:0000256" key="1">
    <source>
        <dbReference type="SAM" id="SignalP"/>
    </source>
</evidence>
<proteinExistence type="predicted"/>
<name>A0ABZ3E1J9_9GAMM</name>
<dbReference type="SUPFAM" id="SSF56925">
    <property type="entry name" value="OMPA-like"/>
    <property type="match status" value="1"/>
</dbReference>
<protein>
    <recommendedName>
        <fullName evidence="4">DUF481 domain-containing protein</fullName>
    </recommendedName>
</protein>
<gene>
    <name evidence="2" type="ORF">AAGT77_12610</name>
</gene>
<dbReference type="EMBL" id="CP152380">
    <property type="protein sequence ID" value="XAF52755.1"/>
    <property type="molecule type" value="Genomic_DNA"/>
</dbReference>
<feature type="chain" id="PRO_5046056908" description="DUF481 domain-containing protein" evidence="1">
    <location>
        <begin position="24"/>
        <end position="252"/>
    </location>
</feature>
<keyword evidence="1" id="KW-0732">Signal</keyword>
<evidence type="ECO:0008006" key="4">
    <source>
        <dbReference type="Google" id="ProtNLM"/>
    </source>
</evidence>
<sequence length="252" mass="27905">MAHPFLFALSMAVSAFLSTPAAADETRDWTLTVETGPVWLSRNDVQIPNDSSGDRFDLLKLTGQGADPYLRVHLAYQLSDKHSVSLLYAPLRTYGHGELPDDVRFAGETFEAGSSVKGVYKFNTYRLGWRYHWPEHGDWKLSAGATLLVRDANVRLSQGTTSADDPDLGVVPLLSFQARRTLAQRWALEFDVEGLGAPQGRAIDAAVAVTYQLSRQLEGRLGYRTLEGGADNDSVYTFAWAHYGLLGLSYRF</sequence>
<feature type="signal peptide" evidence="1">
    <location>
        <begin position="1"/>
        <end position="23"/>
    </location>
</feature>
<evidence type="ECO:0000313" key="3">
    <source>
        <dbReference type="Proteomes" id="UP001445268"/>
    </source>
</evidence>
<accession>A0ABZ3E1J9</accession>
<dbReference type="RefSeq" id="WP_342630796.1">
    <property type="nucleotide sequence ID" value="NZ_CP152380.1"/>
</dbReference>
<dbReference type="InterPro" id="IPR011250">
    <property type="entry name" value="OMP/PagP_B-barrel"/>
</dbReference>
<evidence type="ECO:0000313" key="2">
    <source>
        <dbReference type="EMBL" id="XAF52755.1"/>
    </source>
</evidence>
<dbReference type="Proteomes" id="UP001445268">
    <property type="component" value="Chromosome"/>
</dbReference>
<keyword evidence="3" id="KW-1185">Reference proteome</keyword>